<protein>
    <recommendedName>
        <fullName evidence="2">Cyclic nucleotide-binding domain-containing protein</fullName>
    </recommendedName>
</protein>
<organism evidence="3 4">
    <name type="scientific">Pseudodesulfovibrio nedwellii</name>
    <dbReference type="NCBI Taxonomy" id="2973072"/>
    <lineage>
        <taxon>Bacteria</taxon>
        <taxon>Pseudomonadati</taxon>
        <taxon>Thermodesulfobacteriota</taxon>
        <taxon>Desulfovibrionia</taxon>
        <taxon>Desulfovibrionales</taxon>
        <taxon>Desulfovibrionaceae</taxon>
    </lineage>
</organism>
<dbReference type="InterPro" id="IPR018490">
    <property type="entry name" value="cNMP-bd_dom_sf"/>
</dbReference>
<dbReference type="Proteomes" id="UP001317742">
    <property type="component" value="Chromosome"/>
</dbReference>
<feature type="coiled-coil region" evidence="1">
    <location>
        <begin position="137"/>
        <end position="164"/>
    </location>
</feature>
<reference evidence="3 4" key="1">
    <citation type="submission" date="2022-08" db="EMBL/GenBank/DDBJ databases">
        <title>Genome Sequence of the sulphate-reducing bacterium, Pseudodesulfovibrio sp. SYK.</title>
        <authorList>
            <person name="Kondo R."/>
            <person name="Kataoka T."/>
        </authorList>
    </citation>
    <scope>NUCLEOTIDE SEQUENCE [LARGE SCALE GENOMIC DNA]</scope>
    <source>
        <strain evidence="3 4">SYK</strain>
    </source>
</reference>
<dbReference type="PROSITE" id="PS00889">
    <property type="entry name" value="CNMP_BINDING_2"/>
    <property type="match status" value="1"/>
</dbReference>
<dbReference type="InterPro" id="IPR014710">
    <property type="entry name" value="RmlC-like_jellyroll"/>
</dbReference>
<sequence>MKEIPFDPNDRETVVRLRQMPVFGAITEDRLPNVLGMTTLRRYEKDETIIREGDTDQTVYFLIMGSCTVVIEGVKVNSINKIGDIFGEMGIIDQKPRSATVRAEKPVLCLVLDSNFMERLEGVDKLLAEALFYRIFSEMLSARVRDANARILELEDKLEECSMNQ</sequence>
<proteinExistence type="predicted"/>
<feature type="domain" description="Cyclic nucleotide-binding" evidence="2">
    <location>
        <begin position="22"/>
        <end position="120"/>
    </location>
</feature>
<keyword evidence="1" id="KW-0175">Coiled coil</keyword>
<name>A0ABM8B4R6_9BACT</name>
<evidence type="ECO:0000259" key="2">
    <source>
        <dbReference type="PROSITE" id="PS50042"/>
    </source>
</evidence>
<gene>
    <name evidence="3" type="ORF">SYK_31920</name>
</gene>
<dbReference type="RefSeq" id="WP_281761323.1">
    <property type="nucleotide sequence ID" value="NZ_AP026709.1"/>
</dbReference>
<evidence type="ECO:0000313" key="4">
    <source>
        <dbReference type="Proteomes" id="UP001317742"/>
    </source>
</evidence>
<dbReference type="SMART" id="SM00100">
    <property type="entry name" value="cNMP"/>
    <property type="match status" value="1"/>
</dbReference>
<accession>A0ABM8B4R6</accession>
<evidence type="ECO:0000256" key="1">
    <source>
        <dbReference type="SAM" id="Coils"/>
    </source>
</evidence>
<evidence type="ECO:0000313" key="3">
    <source>
        <dbReference type="EMBL" id="BDQ38832.1"/>
    </source>
</evidence>
<dbReference type="SUPFAM" id="SSF51206">
    <property type="entry name" value="cAMP-binding domain-like"/>
    <property type="match status" value="1"/>
</dbReference>
<dbReference type="CDD" id="cd00038">
    <property type="entry name" value="CAP_ED"/>
    <property type="match status" value="1"/>
</dbReference>
<dbReference type="InterPro" id="IPR000595">
    <property type="entry name" value="cNMP-bd_dom"/>
</dbReference>
<dbReference type="PANTHER" id="PTHR23011">
    <property type="entry name" value="CYCLIC NUCLEOTIDE-BINDING DOMAIN CONTAINING PROTEIN"/>
    <property type="match status" value="1"/>
</dbReference>
<keyword evidence="4" id="KW-1185">Reference proteome</keyword>
<dbReference type="Pfam" id="PF00027">
    <property type="entry name" value="cNMP_binding"/>
    <property type="match status" value="1"/>
</dbReference>
<dbReference type="EMBL" id="AP026709">
    <property type="protein sequence ID" value="BDQ38832.1"/>
    <property type="molecule type" value="Genomic_DNA"/>
</dbReference>
<dbReference type="Gene3D" id="2.60.120.10">
    <property type="entry name" value="Jelly Rolls"/>
    <property type="match status" value="1"/>
</dbReference>
<dbReference type="PROSITE" id="PS50042">
    <property type="entry name" value="CNMP_BINDING_3"/>
    <property type="match status" value="1"/>
</dbReference>
<dbReference type="InterPro" id="IPR018488">
    <property type="entry name" value="cNMP-bd_CS"/>
</dbReference>
<dbReference type="PANTHER" id="PTHR23011:SF28">
    <property type="entry name" value="CYCLIC NUCLEOTIDE-BINDING DOMAIN CONTAINING PROTEIN"/>
    <property type="match status" value="1"/>
</dbReference>